<reference evidence="1 2" key="1">
    <citation type="journal article" date="2023" name="Int. J. Syst. Evol. Microbiol.">
        <title>Methylocystis iwaonis sp. nov., a type II methane-oxidizing bacterium from surface soil of a rice paddy field in Japan, and emended description of the genus Methylocystis (ex Whittenbury et al. 1970) Bowman et al. 1993.</title>
        <authorList>
            <person name="Kaise H."/>
            <person name="Sawadogo J.B."/>
            <person name="Alam M.S."/>
            <person name="Ueno C."/>
            <person name="Dianou D."/>
            <person name="Shinjo R."/>
            <person name="Asakawa S."/>
        </authorList>
    </citation>
    <scope>NUCLEOTIDE SEQUENCE [LARGE SCALE GENOMIC DNA]</scope>
    <source>
        <strain evidence="1 2">SS37A-Re</strain>
    </source>
</reference>
<name>A0ABM8EEZ5_9HYPH</name>
<organism evidence="1 2">
    <name type="scientific">Methylocystis iwaonis</name>
    <dbReference type="NCBI Taxonomy" id="2885079"/>
    <lineage>
        <taxon>Bacteria</taxon>
        <taxon>Pseudomonadati</taxon>
        <taxon>Pseudomonadota</taxon>
        <taxon>Alphaproteobacteria</taxon>
        <taxon>Hyphomicrobiales</taxon>
        <taxon>Methylocystaceae</taxon>
        <taxon>Methylocystis</taxon>
    </lineage>
</organism>
<evidence type="ECO:0000313" key="1">
    <source>
        <dbReference type="EMBL" id="BDV36529.1"/>
    </source>
</evidence>
<accession>A0ABM8EEZ5</accession>
<sequence length="70" mass="7941">MRKVELFQDLGQIRSVSVSAEVRKTADRRHSLEQTWWQAGEYQELLITAVPCGGVPWAVPHLREEVAHGS</sequence>
<dbReference type="Proteomes" id="UP001317629">
    <property type="component" value="Plasmid pSS37A-Re-2"/>
</dbReference>
<keyword evidence="2" id="KW-1185">Reference proteome</keyword>
<keyword evidence="1" id="KW-0614">Plasmid</keyword>
<proteinExistence type="predicted"/>
<evidence type="ECO:0000313" key="2">
    <source>
        <dbReference type="Proteomes" id="UP001317629"/>
    </source>
</evidence>
<gene>
    <name evidence="1" type="ORF">SS37A_40590</name>
</gene>
<dbReference type="EMBL" id="AP027144">
    <property type="protein sequence ID" value="BDV36529.1"/>
    <property type="molecule type" value="Genomic_DNA"/>
</dbReference>
<protein>
    <submittedName>
        <fullName evidence="1">Uncharacterized protein</fullName>
    </submittedName>
</protein>
<geneLocation type="plasmid" evidence="1 2">
    <name>pSS37A-Re-2</name>
</geneLocation>